<name>A0A2P2R563_RHIMU</name>
<evidence type="ECO:0000313" key="1">
    <source>
        <dbReference type="EMBL" id="MBX74264.1"/>
    </source>
</evidence>
<organism evidence="1">
    <name type="scientific">Rhizophora mucronata</name>
    <name type="common">Asiatic mangrove</name>
    <dbReference type="NCBI Taxonomy" id="61149"/>
    <lineage>
        <taxon>Eukaryota</taxon>
        <taxon>Viridiplantae</taxon>
        <taxon>Streptophyta</taxon>
        <taxon>Embryophyta</taxon>
        <taxon>Tracheophyta</taxon>
        <taxon>Spermatophyta</taxon>
        <taxon>Magnoliopsida</taxon>
        <taxon>eudicotyledons</taxon>
        <taxon>Gunneridae</taxon>
        <taxon>Pentapetalae</taxon>
        <taxon>rosids</taxon>
        <taxon>fabids</taxon>
        <taxon>Malpighiales</taxon>
        <taxon>Rhizophoraceae</taxon>
        <taxon>Rhizophora</taxon>
    </lineage>
</organism>
<dbReference type="EMBL" id="GGEC01093780">
    <property type="protein sequence ID" value="MBX74264.1"/>
    <property type="molecule type" value="Transcribed_RNA"/>
</dbReference>
<reference evidence="1" key="1">
    <citation type="submission" date="2018-02" db="EMBL/GenBank/DDBJ databases">
        <title>Rhizophora mucronata_Transcriptome.</title>
        <authorList>
            <person name="Meera S.P."/>
            <person name="Sreeshan A."/>
            <person name="Augustine A."/>
        </authorList>
    </citation>
    <scope>NUCLEOTIDE SEQUENCE</scope>
    <source>
        <tissue evidence="1">Leaf</tissue>
    </source>
</reference>
<accession>A0A2P2R563</accession>
<sequence>MLNHMFAFLFFML</sequence>
<protein>
    <submittedName>
        <fullName evidence="1">Uncharacterized protein</fullName>
    </submittedName>
</protein>
<proteinExistence type="predicted"/>